<evidence type="ECO:0000313" key="1">
    <source>
        <dbReference type="EMBL" id="KAG1822534.1"/>
    </source>
</evidence>
<dbReference type="RefSeq" id="XP_041196940.1">
    <property type="nucleotide sequence ID" value="XM_041334668.1"/>
</dbReference>
<sequence length="112" mass="12705">MSLVSLSSRLHLVVLCDPHVQPAKYHFVLSNAFTRRPRQSASFDRLQPKTLDFFPVVQLVSEDHLMTMSLTSLWDFSSTTSSTVHASSQTADMNVWVARRAKVLWSYSHPLA</sequence>
<organism evidence="1 2">
    <name type="scientific">Suillus subaureus</name>
    <dbReference type="NCBI Taxonomy" id="48587"/>
    <lineage>
        <taxon>Eukaryota</taxon>
        <taxon>Fungi</taxon>
        <taxon>Dikarya</taxon>
        <taxon>Basidiomycota</taxon>
        <taxon>Agaricomycotina</taxon>
        <taxon>Agaricomycetes</taxon>
        <taxon>Agaricomycetidae</taxon>
        <taxon>Boletales</taxon>
        <taxon>Suillineae</taxon>
        <taxon>Suillaceae</taxon>
        <taxon>Suillus</taxon>
    </lineage>
</organism>
<reference evidence="1" key="1">
    <citation type="journal article" date="2020" name="New Phytol.">
        <title>Comparative genomics reveals dynamic genome evolution in host specialist ectomycorrhizal fungi.</title>
        <authorList>
            <person name="Lofgren L.A."/>
            <person name="Nguyen N.H."/>
            <person name="Vilgalys R."/>
            <person name="Ruytinx J."/>
            <person name="Liao H.L."/>
            <person name="Branco S."/>
            <person name="Kuo A."/>
            <person name="LaButti K."/>
            <person name="Lipzen A."/>
            <person name="Andreopoulos W."/>
            <person name="Pangilinan J."/>
            <person name="Riley R."/>
            <person name="Hundley H."/>
            <person name="Na H."/>
            <person name="Barry K."/>
            <person name="Grigoriev I.V."/>
            <person name="Stajich J.E."/>
            <person name="Kennedy P.G."/>
        </authorList>
    </citation>
    <scope>NUCLEOTIDE SEQUENCE</scope>
    <source>
        <strain evidence="1">MN1</strain>
    </source>
</reference>
<comment type="caution">
    <text evidence="1">The sequence shown here is derived from an EMBL/GenBank/DDBJ whole genome shotgun (WGS) entry which is preliminary data.</text>
</comment>
<gene>
    <name evidence="1" type="ORF">BJ212DRAFT_1328652</name>
</gene>
<accession>A0A9P7EJD6</accession>
<evidence type="ECO:0000313" key="2">
    <source>
        <dbReference type="Proteomes" id="UP000807769"/>
    </source>
</evidence>
<dbReference type="GeneID" id="64628685"/>
<proteinExistence type="predicted"/>
<keyword evidence="2" id="KW-1185">Reference proteome</keyword>
<dbReference type="Proteomes" id="UP000807769">
    <property type="component" value="Unassembled WGS sequence"/>
</dbReference>
<dbReference type="EMBL" id="JABBWG010000005">
    <property type="protein sequence ID" value="KAG1822534.1"/>
    <property type="molecule type" value="Genomic_DNA"/>
</dbReference>
<name>A0A9P7EJD6_9AGAM</name>
<dbReference type="AlphaFoldDB" id="A0A9P7EJD6"/>
<protein>
    <submittedName>
        <fullName evidence="1">Uncharacterized protein</fullName>
    </submittedName>
</protein>